<evidence type="ECO:0000313" key="7">
    <source>
        <dbReference type="Proteomes" id="UP000265691"/>
    </source>
</evidence>
<dbReference type="InterPro" id="IPR001279">
    <property type="entry name" value="Metallo-B-lactamas"/>
</dbReference>
<dbReference type="InterPro" id="IPR036866">
    <property type="entry name" value="RibonucZ/Hydroxyglut_hydro"/>
</dbReference>
<dbReference type="GO" id="GO:0016787">
    <property type="term" value="F:hydrolase activity"/>
    <property type="evidence" value="ECO:0007669"/>
    <property type="project" value="UniProtKB-KW"/>
</dbReference>
<evidence type="ECO:0000256" key="2">
    <source>
        <dbReference type="ARBA" id="ARBA00022723"/>
    </source>
</evidence>
<keyword evidence="2" id="KW-0479">Metal-binding</keyword>
<comment type="caution">
    <text evidence="6">The sequence shown here is derived from an EMBL/GenBank/DDBJ whole genome shotgun (WGS) entry which is preliminary data.</text>
</comment>
<feature type="domain" description="Metallo-beta-lactamase" evidence="5">
    <location>
        <begin position="15"/>
        <end position="202"/>
    </location>
</feature>
<keyword evidence="7" id="KW-1185">Reference proteome</keyword>
<dbReference type="PANTHER" id="PTHR46233:SF3">
    <property type="entry name" value="HYDROXYACYLGLUTATHIONE HYDROLASE GLOC"/>
    <property type="match status" value="1"/>
</dbReference>
<keyword evidence="3" id="KW-0378">Hydrolase</keyword>
<dbReference type="SMART" id="SM00849">
    <property type="entry name" value="Lactamase_B"/>
    <property type="match status" value="1"/>
</dbReference>
<dbReference type="Gene3D" id="3.60.15.10">
    <property type="entry name" value="Ribonuclease Z/Hydroxyacylglutathione hydrolase-like"/>
    <property type="match status" value="1"/>
</dbReference>
<dbReference type="EMBL" id="NRHC01000055">
    <property type="protein sequence ID" value="RIY32484.1"/>
    <property type="molecule type" value="Genomic_DNA"/>
</dbReference>
<proteinExistence type="predicted"/>
<protein>
    <recommendedName>
        <fullName evidence="5">Metallo-beta-lactamase domain-containing protein</fullName>
    </recommendedName>
</protein>
<evidence type="ECO:0000256" key="3">
    <source>
        <dbReference type="ARBA" id="ARBA00022801"/>
    </source>
</evidence>
<dbReference type="RefSeq" id="WP_119525222.1">
    <property type="nucleotide sequence ID" value="NZ_NRHC01000055.1"/>
</dbReference>
<sequence length="224" mass="24750">MAKLEIYKLPVGAIQQNCRIFVNVETKEAFVVDPGAQAQDIFNFISKNNLKVEAIILTHGHFDHIGGVEPLRKLLGDVKVIGPFAQDGYMFNKALARAQEFGFDDEVADFNQDPTKGDRFFEEGEVLTLAGQEYTVLFTPGHSPGHGVLVDKDNRIIIAGDLLFRGSVGRTDLEGSSFADLEASLQNKVYPLEGDYTVLPGHGPDTTLERERKLNPYVRAKEVA</sequence>
<evidence type="ECO:0000256" key="1">
    <source>
        <dbReference type="ARBA" id="ARBA00001947"/>
    </source>
</evidence>
<gene>
    <name evidence="6" type="ORF">CKF54_04740</name>
</gene>
<dbReference type="Proteomes" id="UP000265691">
    <property type="component" value="Unassembled WGS sequence"/>
</dbReference>
<organism evidence="6 7">
    <name type="scientific">Psittacicella hinzii</name>
    <dbReference type="NCBI Taxonomy" id="2028575"/>
    <lineage>
        <taxon>Bacteria</taxon>
        <taxon>Pseudomonadati</taxon>
        <taxon>Pseudomonadota</taxon>
        <taxon>Gammaproteobacteria</taxon>
        <taxon>Pasteurellales</taxon>
        <taxon>Psittacicellaceae</taxon>
        <taxon>Psittacicella</taxon>
    </lineage>
</organism>
<evidence type="ECO:0000313" key="6">
    <source>
        <dbReference type="EMBL" id="RIY32484.1"/>
    </source>
</evidence>
<dbReference type="GO" id="GO:0046872">
    <property type="term" value="F:metal ion binding"/>
    <property type="evidence" value="ECO:0007669"/>
    <property type="project" value="UniProtKB-KW"/>
</dbReference>
<keyword evidence="4" id="KW-0862">Zinc</keyword>
<evidence type="ECO:0000256" key="4">
    <source>
        <dbReference type="ARBA" id="ARBA00022833"/>
    </source>
</evidence>
<dbReference type="SUPFAM" id="SSF56281">
    <property type="entry name" value="Metallo-hydrolase/oxidoreductase"/>
    <property type="match status" value="1"/>
</dbReference>
<dbReference type="PANTHER" id="PTHR46233">
    <property type="entry name" value="HYDROXYACYLGLUTATHIONE HYDROLASE GLOC"/>
    <property type="match status" value="1"/>
</dbReference>
<comment type="cofactor">
    <cofactor evidence="1">
        <name>Zn(2+)</name>
        <dbReference type="ChEBI" id="CHEBI:29105"/>
    </cofactor>
</comment>
<name>A0A3A1Y8N0_9GAMM</name>
<accession>A0A3A1Y8N0</accession>
<dbReference type="AlphaFoldDB" id="A0A3A1Y8N0"/>
<dbReference type="InterPro" id="IPR051453">
    <property type="entry name" value="MBL_Glyoxalase_II"/>
</dbReference>
<reference evidence="6 7" key="1">
    <citation type="submission" date="2017-08" db="EMBL/GenBank/DDBJ databases">
        <title>Reclassification of Bisgaard taxon 37 and 44.</title>
        <authorList>
            <person name="Christensen H."/>
        </authorList>
    </citation>
    <scope>NUCLEOTIDE SEQUENCE [LARGE SCALE GENOMIC DNA]</scope>
    <source>
        <strain evidence="6 7">B96_3</strain>
    </source>
</reference>
<dbReference type="OrthoDB" id="9802991at2"/>
<dbReference type="Pfam" id="PF00753">
    <property type="entry name" value="Lactamase_B"/>
    <property type="match status" value="1"/>
</dbReference>
<evidence type="ECO:0000259" key="5">
    <source>
        <dbReference type="SMART" id="SM00849"/>
    </source>
</evidence>